<dbReference type="EMBL" id="JAGFBS010000034">
    <property type="protein sequence ID" value="KAG6371399.1"/>
    <property type="molecule type" value="Genomic_DNA"/>
</dbReference>
<dbReference type="GO" id="GO:0003723">
    <property type="term" value="F:RNA binding"/>
    <property type="evidence" value="ECO:0007669"/>
    <property type="project" value="TreeGrafter"/>
</dbReference>
<keyword evidence="4" id="KW-0067">ATP-binding</keyword>
<dbReference type="Proteomes" id="UP000683000">
    <property type="component" value="Unassembled WGS sequence"/>
</dbReference>
<evidence type="ECO:0000313" key="8">
    <source>
        <dbReference type="Proteomes" id="UP000683000"/>
    </source>
</evidence>
<evidence type="ECO:0000313" key="7">
    <source>
        <dbReference type="EMBL" id="KAG6371399.1"/>
    </source>
</evidence>
<proteinExistence type="predicted"/>
<reference evidence="7" key="1">
    <citation type="submission" date="2021-03" db="EMBL/GenBank/DDBJ databases">
        <title>Evolutionary innovations through gain and loss of genes in the ectomycorrhizal Boletales.</title>
        <authorList>
            <person name="Wu G."/>
            <person name="Miyauchi S."/>
            <person name="Morin E."/>
            <person name="Yang Z.-L."/>
            <person name="Xu J."/>
            <person name="Martin F.M."/>
        </authorList>
    </citation>
    <scope>NUCLEOTIDE SEQUENCE</scope>
    <source>
        <strain evidence="7">BR01</strain>
    </source>
</reference>
<feature type="domain" description="Helicase-associated" evidence="6">
    <location>
        <begin position="332"/>
        <end position="421"/>
    </location>
</feature>
<dbReference type="Pfam" id="PF04408">
    <property type="entry name" value="WHD_HA2"/>
    <property type="match status" value="1"/>
</dbReference>
<dbReference type="GO" id="GO:0000462">
    <property type="term" value="P:maturation of SSU-rRNA from tricistronic rRNA transcript (SSU-rRNA, 5.8S rRNA, LSU-rRNA)"/>
    <property type="evidence" value="ECO:0007669"/>
    <property type="project" value="TreeGrafter"/>
</dbReference>
<dbReference type="GO" id="GO:0016787">
    <property type="term" value="F:hydrolase activity"/>
    <property type="evidence" value="ECO:0007669"/>
    <property type="project" value="UniProtKB-KW"/>
</dbReference>
<feature type="compositionally biased region" description="Polar residues" evidence="5">
    <location>
        <begin position="51"/>
        <end position="60"/>
    </location>
</feature>
<sequence>MREPRRLSLLFLPPRTAPVSTGSVSRGTNVAEDDKQAKLDNLQFARKMQGSYEQPITQLSSDREGRASSDHMDRASIPNAPALVTPEPQHAPTLESFDVDSGTQVESTDSIPKSPLPLLTTPSGKDTVSSSSDAHGMQGSLDYAGEDLDTTMLDRPIERIENEEVHMDTSRELPLQNHDTYITSPLNLTTDFRPSIGAPTNEQTTVSQTNLQESTIENERSVVMKGTEYKATDTESGQSNLVVCPPMLRGNDQGTMDRCPASASTSPIDLEVHNPPSLDGDLGITNSSSTIWMTWMTNEHFSGVQRPPLSMGIDTVVNFPFPTPPDTQALKKAETVLTHLGAVSSTPLVSSTTPEASIATIGGRITPLGKSMSLFPLAPRYSRMLVAGRQHDCLPYVITIVSIMTLHASLGKSTSDIFRILSVVGAYGFARGGLQFCSEHFVRPKAMEEIHKLSAQLCNIVSATFPGVETGLAKPLKPPNATQVSYTSRFFASYWLAVRKDHVQKKSTTGVQYSTAKGVPYRAMGVEEDVFIHPSSVLSQRSPPDYIIFTEIVKTTKPWLKGLTLVNPTWLSTLGKPTLCTFTKPAKNSAGVLMTIPKFGPDQWELPPIKAS</sequence>
<dbReference type="GO" id="GO:0004386">
    <property type="term" value="F:helicase activity"/>
    <property type="evidence" value="ECO:0007669"/>
    <property type="project" value="UniProtKB-KW"/>
</dbReference>
<dbReference type="Pfam" id="PF07717">
    <property type="entry name" value="OB_NTP_bind"/>
    <property type="match status" value="1"/>
</dbReference>
<organism evidence="7 8">
    <name type="scientific">Boletus reticuloceps</name>
    <dbReference type="NCBI Taxonomy" id="495285"/>
    <lineage>
        <taxon>Eukaryota</taxon>
        <taxon>Fungi</taxon>
        <taxon>Dikarya</taxon>
        <taxon>Basidiomycota</taxon>
        <taxon>Agaricomycotina</taxon>
        <taxon>Agaricomycetes</taxon>
        <taxon>Agaricomycetidae</taxon>
        <taxon>Boletales</taxon>
        <taxon>Boletineae</taxon>
        <taxon>Boletaceae</taxon>
        <taxon>Boletoideae</taxon>
        <taxon>Boletus</taxon>
    </lineage>
</organism>
<dbReference type="OrthoDB" id="10253254at2759"/>
<evidence type="ECO:0000256" key="3">
    <source>
        <dbReference type="ARBA" id="ARBA00022806"/>
    </source>
</evidence>
<dbReference type="PANTHER" id="PTHR18934">
    <property type="entry name" value="ATP-DEPENDENT RNA HELICASE"/>
    <property type="match status" value="1"/>
</dbReference>
<dbReference type="PANTHER" id="PTHR18934:SF99">
    <property type="entry name" value="ATP-DEPENDENT RNA HELICASE DHX37-RELATED"/>
    <property type="match status" value="1"/>
</dbReference>
<protein>
    <recommendedName>
        <fullName evidence="6">Helicase-associated domain-containing protein</fullName>
    </recommendedName>
</protein>
<feature type="region of interest" description="Disordered" evidence="5">
    <location>
        <begin position="1"/>
        <end position="148"/>
    </location>
</feature>
<dbReference type="AlphaFoldDB" id="A0A8I2YG86"/>
<dbReference type="GO" id="GO:0005524">
    <property type="term" value="F:ATP binding"/>
    <property type="evidence" value="ECO:0007669"/>
    <property type="project" value="UniProtKB-KW"/>
</dbReference>
<dbReference type="InterPro" id="IPR011709">
    <property type="entry name" value="DEAD-box_helicase_OB_fold"/>
</dbReference>
<dbReference type="InterPro" id="IPR048333">
    <property type="entry name" value="HA2_WH"/>
</dbReference>
<keyword evidence="8" id="KW-1185">Reference proteome</keyword>
<feature type="compositionally biased region" description="Basic and acidic residues" evidence="5">
    <location>
        <begin position="61"/>
        <end position="74"/>
    </location>
</feature>
<name>A0A8I2YG86_9AGAM</name>
<feature type="compositionally biased region" description="Polar residues" evidence="5">
    <location>
        <begin position="101"/>
        <end position="111"/>
    </location>
</feature>
<keyword evidence="3" id="KW-0347">Helicase</keyword>
<dbReference type="SMART" id="SM00847">
    <property type="entry name" value="HA2"/>
    <property type="match status" value="1"/>
</dbReference>
<feature type="compositionally biased region" description="Polar residues" evidence="5">
    <location>
        <begin position="124"/>
        <end position="133"/>
    </location>
</feature>
<dbReference type="InterPro" id="IPR027417">
    <property type="entry name" value="P-loop_NTPase"/>
</dbReference>
<evidence type="ECO:0000256" key="5">
    <source>
        <dbReference type="SAM" id="MobiDB-lite"/>
    </source>
</evidence>
<dbReference type="Gene3D" id="1.20.120.1080">
    <property type="match status" value="1"/>
</dbReference>
<dbReference type="SUPFAM" id="SSF52540">
    <property type="entry name" value="P-loop containing nucleoside triphosphate hydrolases"/>
    <property type="match status" value="1"/>
</dbReference>
<evidence type="ECO:0000256" key="4">
    <source>
        <dbReference type="ARBA" id="ARBA00022840"/>
    </source>
</evidence>
<keyword evidence="1" id="KW-0547">Nucleotide-binding</keyword>
<accession>A0A8I2YG86</accession>
<feature type="compositionally biased region" description="Polar residues" evidence="5">
    <location>
        <begin position="18"/>
        <end position="28"/>
    </location>
</feature>
<dbReference type="InterPro" id="IPR007502">
    <property type="entry name" value="Helicase-assoc_dom"/>
</dbReference>
<evidence type="ECO:0000259" key="6">
    <source>
        <dbReference type="SMART" id="SM00847"/>
    </source>
</evidence>
<evidence type="ECO:0000256" key="2">
    <source>
        <dbReference type="ARBA" id="ARBA00022801"/>
    </source>
</evidence>
<gene>
    <name evidence="7" type="ORF">JVT61DRAFT_9407</name>
</gene>
<keyword evidence="2" id="KW-0378">Hydrolase</keyword>
<comment type="caution">
    <text evidence="7">The sequence shown here is derived from an EMBL/GenBank/DDBJ whole genome shotgun (WGS) entry which is preliminary data.</text>
</comment>
<dbReference type="GO" id="GO:0005730">
    <property type="term" value="C:nucleolus"/>
    <property type="evidence" value="ECO:0007669"/>
    <property type="project" value="TreeGrafter"/>
</dbReference>
<dbReference type="Pfam" id="PF21010">
    <property type="entry name" value="HA2_C"/>
    <property type="match status" value="1"/>
</dbReference>
<evidence type="ECO:0000256" key="1">
    <source>
        <dbReference type="ARBA" id="ARBA00022741"/>
    </source>
</evidence>